<dbReference type="SUPFAM" id="SSF46785">
    <property type="entry name" value="Winged helix' DNA-binding domain"/>
    <property type="match status" value="1"/>
</dbReference>
<reference evidence="2 3" key="1">
    <citation type="submission" date="2019-07" db="EMBL/GenBank/DDBJ databases">
        <title>Complete genome of Thermococcus acidophilus.</title>
        <authorList>
            <person name="Li X."/>
        </authorList>
    </citation>
    <scope>NUCLEOTIDE SEQUENCE [LARGE SCALE GENOMIC DNA]</scope>
    <source>
        <strain evidence="2 3">SY113</strain>
    </source>
</reference>
<keyword evidence="2" id="KW-0067">ATP-binding</keyword>
<sequence length="361" mass="41403">MFEVRPVTSERNLYGREHREALGRLKENVEEKTFTAILGPRRVGKTSIIRVFLNKYPYRYIYYDLSPFMGRQGISYTELAPAMINIETEKLSYRAQLSLGLIRLDLKPESGVQFQNALINLLRELNGKYDDLLLVIDEAQVMPLIRGINMLGLLQLISNTMDNTTVIMTGSMPGLLERILNPSASKPMFARYVDRIFIPRWTSDESIGYLKKGLREAKVPHTRAELEEAVEELSNVPGFLAYYGKMRTRGMGHEEALREASNYAVGIWEQDLEAFLNIYSTRAYVTALWVLSRSRFGLTRKEIASEVLRRENISDRSLSRILKNLVSSGMVEHSRKRGKYRIAEIPLAKAIENIALRYGIR</sequence>
<evidence type="ECO:0000313" key="2">
    <source>
        <dbReference type="EMBL" id="QEK14967.1"/>
    </source>
</evidence>
<evidence type="ECO:0000313" key="3">
    <source>
        <dbReference type="Proteomes" id="UP000322631"/>
    </source>
</evidence>
<organism evidence="2 3">
    <name type="scientific">Thermococcus aciditolerans</name>
    <dbReference type="NCBI Taxonomy" id="2598455"/>
    <lineage>
        <taxon>Archaea</taxon>
        <taxon>Methanobacteriati</taxon>
        <taxon>Methanobacteriota</taxon>
        <taxon>Thermococci</taxon>
        <taxon>Thermococcales</taxon>
        <taxon>Thermococcaceae</taxon>
        <taxon>Thermococcus</taxon>
    </lineage>
</organism>
<dbReference type="KEGG" id="them:FPV09_07540"/>
<dbReference type="Gene3D" id="3.40.50.300">
    <property type="entry name" value="P-loop containing nucleotide triphosphate hydrolases"/>
    <property type="match status" value="1"/>
</dbReference>
<evidence type="ECO:0000259" key="1">
    <source>
        <dbReference type="SMART" id="SM00382"/>
    </source>
</evidence>
<name>A0A5C0SME6_9EURY</name>
<dbReference type="Proteomes" id="UP000322631">
    <property type="component" value="Chromosome"/>
</dbReference>
<dbReference type="PANTHER" id="PTHR34301">
    <property type="entry name" value="DNA-BINDING PROTEIN-RELATED"/>
    <property type="match status" value="1"/>
</dbReference>
<dbReference type="Gene3D" id="1.10.10.10">
    <property type="entry name" value="Winged helix-like DNA-binding domain superfamily/Winged helix DNA-binding domain"/>
    <property type="match status" value="1"/>
</dbReference>
<dbReference type="InterPro" id="IPR027417">
    <property type="entry name" value="P-loop_NTPase"/>
</dbReference>
<gene>
    <name evidence="2" type="ORF">FPV09_07540</name>
</gene>
<dbReference type="AlphaFoldDB" id="A0A5C0SME6"/>
<keyword evidence="2" id="KW-0547">Nucleotide-binding</keyword>
<dbReference type="InterPro" id="IPR036390">
    <property type="entry name" value="WH_DNA-bd_sf"/>
</dbReference>
<protein>
    <submittedName>
        <fullName evidence="2">ATP-binding protein</fullName>
    </submittedName>
</protein>
<dbReference type="EMBL" id="CP041932">
    <property type="protein sequence ID" value="QEK14967.1"/>
    <property type="molecule type" value="Genomic_DNA"/>
</dbReference>
<keyword evidence="3" id="KW-1185">Reference proteome</keyword>
<dbReference type="InterPro" id="IPR049945">
    <property type="entry name" value="AAA_22"/>
</dbReference>
<dbReference type="RefSeq" id="WP_148882934.1">
    <property type="nucleotide sequence ID" value="NZ_CP041932.1"/>
</dbReference>
<dbReference type="GO" id="GO:0005524">
    <property type="term" value="F:ATP binding"/>
    <property type="evidence" value="ECO:0007669"/>
    <property type="project" value="UniProtKB-KW"/>
</dbReference>
<accession>A0A5C0SME6</accession>
<proteinExistence type="predicted"/>
<dbReference type="Pfam" id="PF13401">
    <property type="entry name" value="AAA_22"/>
    <property type="match status" value="1"/>
</dbReference>
<dbReference type="GO" id="GO:0016887">
    <property type="term" value="F:ATP hydrolysis activity"/>
    <property type="evidence" value="ECO:0007669"/>
    <property type="project" value="InterPro"/>
</dbReference>
<dbReference type="InterPro" id="IPR003593">
    <property type="entry name" value="AAA+_ATPase"/>
</dbReference>
<dbReference type="GeneID" id="41609697"/>
<dbReference type="PANTHER" id="PTHR34301:SF8">
    <property type="entry name" value="ATPASE DOMAIN-CONTAINING PROTEIN"/>
    <property type="match status" value="1"/>
</dbReference>
<dbReference type="InterPro" id="IPR036388">
    <property type="entry name" value="WH-like_DNA-bd_sf"/>
</dbReference>
<dbReference type="SMART" id="SM00382">
    <property type="entry name" value="AAA"/>
    <property type="match status" value="1"/>
</dbReference>
<dbReference type="SUPFAM" id="SSF52540">
    <property type="entry name" value="P-loop containing nucleoside triphosphate hydrolases"/>
    <property type="match status" value="1"/>
</dbReference>
<feature type="domain" description="AAA+ ATPase" evidence="1">
    <location>
        <begin position="31"/>
        <end position="194"/>
    </location>
</feature>
<dbReference type="Gene3D" id="1.10.8.60">
    <property type="match status" value="1"/>
</dbReference>